<dbReference type="VEuPathDB" id="TrichDB:TVAG_497290"/>
<evidence type="ECO:0000256" key="1">
    <source>
        <dbReference type="SAM" id="MobiDB-lite"/>
    </source>
</evidence>
<reference evidence="2" key="1">
    <citation type="submission" date="2006-10" db="EMBL/GenBank/DDBJ databases">
        <authorList>
            <person name="Amadeo P."/>
            <person name="Zhao Q."/>
            <person name="Wortman J."/>
            <person name="Fraser-Liggett C."/>
            <person name="Carlton J."/>
        </authorList>
    </citation>
    <scope>NUCLEOTIDE SEQUENCE</scope>
    <source>
        <strain evidence="2">G3</strain>
    </source>
</reference>
<dbReference type="EMBL" id="DS113385">
    <property type="protein sequence ID" value="EAY08105.1"/>
    <property type="molecule type" value="Genomic_DNA"/>
</dbReference>
<dbReference type="AlphaFoldDB" id="A2EGX1"/>
<dbReference type="Proteomes" id="UP000001542">
    <property type="component" value="Unassembled WGS sequence"/>
</dbReference>
<evidence type="ECO:0000313" key="2">
    <source>
        <dbReference type="EMBL" id="EAY08105.1"/>
    </source>
</evidence>
<proteinExistence type="predicted"/>
<keyword evidence="3" id="KW-1185">Reference proteome</keyword>
<dbReference type="VEuPathDB" id="TrichDB:TVAGG3_0803500"/>
<reference evidence="2" key="2">
    <citation type="journal article" date="2007" name="Science">
        <title>Draft genome sequence of the sexually transmitted pathogen Trichomonas vaginalis.</title>
        <authorList>
            <person name="Carlton J.M."/>
            <person name="Hirt R.P."/>
            <person name="Silva J.C."/>
            <person name="Delcher A.L."/>
            <person name="Schatz M."/>
            <person name="Zhao Q."/>
            <person name="Wortman J.R."/>
            <person name="Bidwell S.L."/>
            <person name="Alsmark U.C.M."/>
            <person name="Besteiro S."/>
            <person name="Sicheritz-Ponten T."/>
            <person name="Noel C.J."/>
            <person name="Dacks J.B."/>
            <person name="Foster P.G."/>
            <person name="Simillion C."/>
            <person name="Van de Peer Y."/>
            <person name="Miranda-Saavedra D."/>
            <person name="Barton G.J."/>
            <person name="Westrop G.D."/>
            <person name="Mueller S."/>
            <person name="Dessi D."/>
            <person name="Fiori P.L."/>
            <person name="Ren Q."/>
            <person name="Paulsen I."/>
            <person name="Zhang H."/>
            <person name="Bastida-Corcuera F.D."/>
            <person name="Simoes-Barbosa A."/>
            <person name="Brown M.T."/>
            <person name="Hayes R.D."/>
            <person name="Mukherjee M."/>
            <person name="Okumura C.Y."/>
            <person name="Schneider R."/>
            <person name="Smith A.J."/>
            <person name="Vanacova S."/>
            <person name="Villalvazo M."/>
            <person name="Haas B.J."/>
            <person name="Pertea M."/>
            <person name="Feldblyum T.V."/>
            <person name="Utterback T.R."/>
            <person name="Shu C.L."/>
            <person name="Osoegawa K."/>
            <person name="de Jong P.J."/>
            <person name="Hrdy I."/>
            <person name="Horvathova L."/>
            <person name="Zubacova Z."/>
            <person name="Dolezal P."/>
            <person name="Malik S.B."/>
            <person name="Logsdon J.M. Jr."/>
            <person name="Henze K."/>
            <person name="Gupta A."/>
            <person name="Wang C.C."/>
            <person name="Dunne R.L."/>
            <person name="Upcroft J.A."/>
            <person name="Upcroft P."/>
            <person name="White O."/>
            <person name="Salzberg S.L."/>
            <person name="Tang P."/>
            <person name="Chiu C.-H."/>
            <person name="Lee Y.-S."/>
            <person name="Embley T.M."/>
            <person name="Coombs G.H."/>
            <person name="Mottram J.C."/>
            <person name="Tachezy J."/>
            <person name="Fraser-Liggett C.M."/>
            <person name="Johnson P.J."/>
        </authorList>
    </citation>
    <scope>NUCLEOTIDE SEQUENCE [LARGE SCALE GENOMIC DNA]</scope>
    <source>
        <strain evidence="2">G3</strain>
    </source>
</reference>
<name>A2EGX1_TRIV3</name>
<dbReference type="KEGG" id="tva:75672737"/>
<gene>
    <name evidence="2" type="ORF">TVAG_497290</name>
</gene>
<dbReference type="RefSeq" id="XP_001320328.1">
    <property type="nucleotide sequence ID" value="XM_001320293.1"/>
</dbReference>
<organism evidence="2 3">
    <name type="scientific">Trichomonas vaginalis (strain ATCC PRA-98 / G3)</name>
    <dbReference type="NCBI Taxonomy" id="412133"/>
    <lineage>
        <taxon>Eukaryota</taxon>
        <taxon>Metamonada</taxon>
        <taxon>Parabasalia</taxon>
        <taxon>Trichomonadida</taxon>
        <taxon>Trichomonadidae</taxon>
        <taxon>Trichomonas</taxon>
    </lineage>
</organism>
<evidence type="ECO:0000313" key="3">
    <source>
        <dbReference type="Proteomes" id="UP000001542"/>
    </source>
</evidence>
<sequence length="92" mass="10477">MEKIQLPIYDNSDDSMQSSQDMASKLHSTATDSIKANSITDFDFIKSKATNINISNWRNYELPPITSDEQTNETEIANDFEMAHLFNQIQTS</sequence>
<dbReference type="InParanoid" id="A2EGX1"/>
<accession>A2EGX1</accession>
<feature type="region of interest" description="Disordered" evidence="1">
    <location>
        <begin position="1"/>
        <end position="24"/>
    </location>
</feature>
<protein>
    <submittedName>
        <fullName evidence="2">Uncharacterized protein</fullName>
    </submittedName>
</protein>